<dbReference type="InterPro" id="IPR043216">
    <property type="entry name" value="PAP-like"/>
</dbReference>
<dbReference type="GO" id="GO:0046839">
    <property type="term" value="P:phospholipid dephosphorylation"/>
    <property type="evidence" value="ECO:0007669"/>
    <property type="project" value="TreeGrafter"/>
</dbReference>
<dbReference type="InterPro" id="IPR036938">
    <property type="entry name" value="PAP2/HPO_sf"/>
</dbReference>
<dbReference type="GO" id="GO:0006644">
    <property type="term" value="P:phospholipid metabolic process"/>
    <property type="evidence" value="ECO:0007669"/>
    <property type="project" value="InterPro"/>
</dbReference>
<name>A0AAJ7U1R3_PETMA</name>
<protein>
    <submittedName>
        <fullName evidence="9">Phospholipid phosphatase-related protein type 1-like</fullName>
    </submittedName>
</protein>
<dbReference type="CDD" id="cd03384">
    <property type="entry name" value="PAP2_wunen"/>
    <property type="match status" value="1"/>
</dbReference>
<evidence type="ECO:0000256" key="4">
    <source>
        <dbReference type="ARBA" id="ARBA00022989"/>
    </source>
</evidence>
<dbReference type="RefSeq" id="XP_032826713.1">
    <property type="nucleotide sequence ID" value="XM_032970822.1"/>
</dbReference>
<evidence type="ECO:0000259" key="7">
    <source>
        <dbReference type="SMART" id="SM00014"/>
    </source>
</evidence>
<feature type="transmembrane region" description="Helical" evidence="6">
    <location>
        <begin position="72"/>
        <end position="96"/>
    </location>
</feature>
<comment type="similarity">
    <text evidence="2">Belongs to the PA-phosphatase related phosphoesterase family.</text>
</comment>
<keyword evidence="8" id="KW-1185">Reference proteome</keyword>
<dbReference type="GO" id="GO:0008195">
    <property type="term" value="F:phosphatidate phosphatase activity"/>
    <property type="evidence" value="ECO:0007669"/>
    <property type="project" value="TreeGrafter"/>
</dbReference>
<feature type="domain" description="Phosphatidic acid phosphatase type 2/haloperoxidase" evidence="7">
    <location>
        <begin position="187"/>
        <end position="308"/>
    </location>
</feature>
<gene>
    <name evidence="9" type="primary">LOC116951938</name>
</gene>
<evidence type="ECO:0000256" key="5">
    <source>
        <dbReference type="ARBA" id="ARBA00023136"/>
    </source>
</evidence>
<dbReference type="PANTHER" id="PTHR10165:SF102">
    <property type="entry name" value="PHOSPHATIDIC ACID PHOSPHATASE TYPE 2_HALOPEROXIDASE DOMAIN-CONTAINING PROTEIN"/>
    <property type="match status" value="1"/>
</dbReference>
<dbReference type="PANTHER" id="PTHR10165">
    <property type="entry name" value="LIPID PHOSPHATE PHOSPHATASE"/>
    <property type="match status" value="1"/>
</dbReference>
<proteinExistence type="inferred from homology"/>
<accession>A0AAJ7U1R3</accession>
<feature type="transmembrane region" description="Helical" evidence="6">
    <location>
        <begin position="293"/>
        <end position="315"/>
    </location>
</feature>
<evidence type="ECO:0000256" key="6">
    <source>
        <dbReference type="SAM" id="Phobius"/>
    </source>
</evidence>
<dbReference type="GO" id="GO:0005886">
    <property type="term" value="C:plasma membrane"/>
    <property type="evidence" value="ECO:0007669"/>
    <property type="project" value="TreeGrafter"/>
</dbReference>
<keyword evidence="3 6" id="KW-0812">Transmembrane</keyword>
<keyword evidence="5 6" id="KW-0472">Membrane</keyword>
<dbReference type="InterPro" id="IPR000326">
    <property type="entry name" value="PAP2/HPO"/>
</dbReference>
<evidence type="ECO:0000313" key="9">
    <source>
        <dbReference type="RefSeq" id="XP_032826713.1"/>
    </source>
</evidence>
<feature type="transmembrane region" description="Helical" evidence="6">
    <location>
        <begin position="237"/>
        <end position="255"/>
    </location>
</feature>
<comment type="subcellular location">
    <subcellularLocation>
        <location evidence="1">Membrane</location>
        <topology evidence="1">Multi-pass membrane protein</topology>
    </subcellularLocation>
</comment>
<dbReference type="Pfam" id="PF01569">
    <property type="entry name" value="PAP2"/>
    <property type="match status" value="1"/>
</dbReference>
<feature type="transmembrane region" description="Helical" evidence="6">
    <location>
        <begin position="12"/>
        <end position="36"/>
    </location>
</feature>
<evidence type="ECO:0000256" key="1">
    <source>
        <dbReference type="ARBA" id="ARBA00004141"/>
    </source>
</evidence>
<organism evidence="8 9">
    <name type="scientific">Petromyzon marinus</name>
    <name type="common">Sea lamprey</name>
    <dbReference type="NCBI Taxonomy" id="7757"/>
    <lineage>
        <taxon>Eukaryota</taxon>
        <taxon>Metazoa</taxon>
        <taxon>Chordata</taxon>
        <taxon>Craniata</taxon>
        <taxon>Vertebrata</taxon>
        <taxon>Cyclostomata</taxon>
        <taxon>Hyperoartia</taxon>
        <taxon>Petromyzontiformes</taxon>
        <taxon>Petromyzontidae</taxon>
        <taxon>Petromyzon</taxon>
    </lineage>
</organism>
<sequence length="362" mass="38417">MPKDAPDVQRSNSIIPCFIFVELVIMAGVVMLAYYFEFTDTFPVHVQGFFCFAPELSKPYPGPEEHSKIPPALIYSLTAGLPVLLILVGEVTNHFVDYVNKDHSTRERTILTGDCCYISPLLRRLVRFTGVFAFGYFATDIFVNVGQVVTGSPVPHFLSVCRPNYTALGCGAGAVAGGAGGAGGGAVAVAVAVAVGGGNGVVGVATARFVAGAEDGACTGDGPLVQRARRSFPSKDAALAMYAALYVTMYVTSTVRARSTRLAKPVLCLAVLCLACVAGVNRVTEFRNHWGDVLAGFTVGLGIAFFLGFCVVHNFRRQSVLAAKPRHEAAYGMSLLVLPRVESPLDTRNTAQNHATSITEVT</sequence>
<reference evidence="9" key="1">
    <citation type="submission" date="2025-08" db="UniProtKB">
        <authorList>
            <consortium name="RefSeq"/>
        </authorList>
    </citation>
    <scope>IDENTIFICATION</scope>
    <source>
        <tissue evidence="9">Sperm</tissue>
    </source>
</reference>
<dbReference type="GO" id="GO:0007165">
    <property type="term" value="P:signal transduction"/>
    <property type="evidence" value="ECO:0007669"/>
    <property type="project" value="TreeGrafter"/>
</dbReference>
<evidence type="ECO:0000256" key="3">
    <source>
        <dbReference type="ARBA" id="ARBA00022692"/>
    </source>
</evidence>
<keyword evidence="4 6" id="KW-1133">Transmembrane helix</keyword>
<dbReference type="AlphaFoldDB" id="A0AAJ7U1R3"/>
<feature type="transmembrane region" description="Helical" evidence="6">
    <location>
        <begin position="128"/>
        <end position="149"/>
    </location>
</feature>
<dbReference type="Proteomes" id="UP001318040">
    <property type="component" value="Chromosome 44"/>
</dbReference>
<evidence type="ECO:0000256" key="2">
    <source>
        <dbReference type="ARBA" id="ARBA00008816"/>
    </source>
</evidence>
<dbReference type="SMART" id="SM00014">
    <property type="entry name" value="acidPPc"/>
    <property type="match status" value="1"/>
</dbReference>
<dbReference type="SUPFAM" id="SSF48317">
    <property type="entry name" value="Acid phosphatase/Vanadium-dependent haloperoxidase"/>
    <property type="match status" value="1"/>
</dbReference>
<dbReference type="Gene3D" id="1.20.144.10">
    <property type="entry name" value="Phosphatidic acid phosphatase type 2/haloperoxidase"/>
    <property type="match status" value="1"/>
</dbReference>
<feature type="transmembrane region" description="Helical" evidence="6">
    <location>
        <begin position="262"/>
        <end position="281"/>
    </location>
</feature>
<dbReference type="KEGG" id="pmrn:116951938"/>
<evidence type="ECO:0000313" key="8">
    <source>
        <dbReference type="Proteomes" id="UP001318040"/>
    </source>
</evidence>